<reference evidence="1 2" key="1">
    <citation type="submission" date="2024-03" db="EMBL/GenBank/DDBJ databases">
        <title>The complete genome of Streptomyces sirii sp.nov.</title>
        <authorList>
            <person name="Zakalyukina Y.V."/>
            <person name="Belik A.R."/>
            <person name="Biryukov M.V."/>
            <person name="Baturina O.A."/>
            <person name="Kabilov M.R."/>
        </authorList>
    </citation>
    <scope>NUCLEOTIDE SEQUENCE [LARGE SCALE GENOMIC DNA]</scope>
    <source>
        <strain evidence="1 2">BP-8</strain>
    </source>
</reference>
<dbReference type="EMBL" id="CP147982">
    <property type="protein sequence ID" value="WXK76254.1"/>
    <property type="molecule type" value="Genomic_DNA"/>
</dbReference>
<proteinExistence type="predicted"/>
<gene>
    <name evidence="1" type="ORF">WAB15_09800</name>
</gene>
<evidence type="ECO:0000313" key="2">
    <source>
        <dbReference type="Proteomes" id="UP001626628"/>
    </source>
</evidence>
<accession>A0ABZ2QMI3</accession>
<protein>
    <submittedName>
        <fullName evidence="1">Uncharacterized protein</fullName>
    </submittedName>
</protein>
<sequence>MNVKPSSVSTPLKQALRIMRRDAYRPIHPVVDVCMEIEYSTLCSFQVYDGDRIGHSVVYGPADGPGADDGMQNVRPGELVLSDEHGIIHSPTCGNGAGRLVGDTSDAALVRVLRIPGMAADTFTGAVDEAAGRLSAADVLVLSADSPTGKCG</sequence>
<keyword evidence="2" id="KW-1185">Reference proteome</keyword>
<dbReference type="RefSeq" id="WP_407285996.1">
    <property type="nucleotide sequence ID" value="NZ_CP147982.1"/>
</dbReference>
<dbReference type="Proteomes" id="UP001626628">
    <property type="component" value="Chromosome"/>
</dbReference>
<dbReference type="SUPFAM" id="SSF56037">
    <property type="entry name" value="PheT/TilS domain"/>
    <property type="match status" value="1"/>
</dbReference>
<name>A0ABZ2QMI3_9ACTN</name>
<organism evidence="1 2">
    <name type="scientific">Streptomyces sirii</name>
    <dbReference type="NCBI Taxonomy" id="3127701"/>
    <lineage>
        <taxon>Bacteria</taxon>
        <taxon>Bacillati</taxon>
        <taxon>Actinomycetota</taxon>
        <taxon>Actinomycetes</taxon>
        <taxon>Kitasatosporales</taxon>
        <taxon>Streptomycetaceae</taxon>
        <taxon>Streptomyces</taxon>
    </lineage>
</organism>
<evidence type="ECO:0000313" key="1">
    <source>
        <dbReference type="EMBL" id="WXK76254.1"/>
    </source>
</evidence>